<dbReference type="AlphaFoldDB" id="A0A2I0VAA4"/>
<keyword evidence="2" id="KW-1185">Reference proteome</keyword>
<gene>
    <name evidence="1" type="ORF">MA16_Dca026678</name>
</gene>
<reference evidence="1 2" key="2">
    <citation type="journal article" date="2017" name="Nature">
        <title>The Apostasia genome and the evolution of orchids.</title>
        <authorList>
            <person name="Zhang G.Q."/>
            <person name="Liu K.W."/>
            <person name="Li Z."/>
            <person name="Lohaus R."/>
            <person name="Hsiao Y.Y."/>
            <person name="Niu S.C."/>
            <person name="Wang J.Y."/>
            <person name="Lin Y.C."/>
            <person name="Xu Q."/>
            <person name="Chen L.J."/>
            <person name="Yoshida K."/>
            <person name="Fujiwara S."/>
            <person name="Wang Z.W."/>
            <person name="Zhang Y.Q."/>
            <person name="Mitsuda N."/>
            <person name="Wang M."/>
            <person name="Liu G.H."/>
            <person name="Pecoraro L."/>
            <person name="Huang H.X."/>
            <person name="Xiao X.J."/>
            <person name="Lin M."/>
            <person name="Wu X.Y."/>
            <person name="Wu W.L."/>
            <person name="Chen Y.Y."/>
            <person name="Chang S.B."/>
            <person name="Sakamoto S."/>
            <person name="Ohme-Takagi M."/>
            <person name="Yagi M."/>
            <person name="Zeng S.J."/>
            <person name="Shen C.Y."/>
            <person name="Yeh C.M."/>
            <person name="Luo Y.B."/>
            <person name="Tsai W.C."/>
            <person name="Van de Peer Y."/>
            <person name="Liu Z.J."/>
        </authorList>
    </citation>
    <scope>NUCLEOTIDE SEQUENCE [LARGE SCALE GENOMIC DNA]</scope>
    <source>
        <tissue evidence="1">The whole plant</tissue>
    </source>
</reference>
<organism evidence="1 2">
    <name type="scientific">Dendrobium catenatum</name>
    <dbReference type="NCBI Taxonomy" id="906689"/>
    <lineage>
        <taxon>Eukaryota</taxon>
        <taxon>Viridiplantae</taxon>
        <taxon>Streptophyta</taxon>
        <taxon>Embryophyta</taxon>
        <taxon>Tracheophyta</taxon>
        <taxon>Spermatophyta</taxon>
        <taxon>Magnoliopsida</taxon>
        <taxon>Liliopsida</taxon>
        <taxon>Asparagales</taxon>
        <taxon>Orchidaceae</taxon>
        <taxon>Epidendroideae</taxon>
        <taxon>Malaxideae</taxon>
        <taxon>Dendrobiinae</taxon>
        <taxon>Dendrobium</taxon>
    </lineage>
</organism>
<sequence>MEQEDRLVASVFGFRSSRTAHEARLCVQPQKLWLGTRSPCSSLRLCARSGGDTRKGDGTCEGQLLIQKRSELCPRLPIWTQGVTQLLWSMKSVWGSRLDIHVERAHTDGVDLSFRLMA</sequence>
<reference evidence="1 2" key="1">
    <citation type="journal article" date="2016" name="Sci. Rep.">
        <title>The Dendrobium catenatum Lindl. genome sequence provides insights into polysaccharide synthase, floral development and adaptive evolution.</title>
        <authorList>
            <person name="Zhang G.Q."/>
            <person name="Xu Q."/>
            <person name="Bian C."/>
            <person name="Tsai W.C."/>
            <person name="Yeh C.M."/>
            <person name="Liu K.W."/>
            <person name="Yoshida K."/>
            <person name="Zhang L.S."/>
            <person name="Chang S.B."/>
            <person name="Chen F."/>
            <person name="Shi Y."/>
            <person name="Su Y.Y."/>
            <person name="Zhang Y.Q."/>
            <person name="Chen L.J."/>
            <person name="Yin Y."/>
            <person name="Lin M."/>
            <person name="Huang H."/>
            <person name="Deng H."/>
            <person name="Wang Z.W."/>
            <person name="Zhu S.L."/>
            <person name="Zhao X."/>
            <person name="Deng C."/>
            <person name="Niu S.C."/>
            <person name="Huang J."/>
            <person name="Wang M."/>
            <person name="Liu G.H."/>
            <person name="Yang H.J."/>
            <person name="Xiao X.J."/>
            <person name="Hsiao Y.Y."/>
            <person name="Wu W.L."/>
            <person name="Chen Y.Y."/>
            <person name="Mitsuda N."/>
            <person name="Ohme-Takagi M."/>
            <person name="Luo Y.B."/>
            <person name="Van de Peer Y."/>
            <person name="Liu Z.J."/>
        </authorList>
    </citation>
    <scope>NUCLEOTIDE SEQUENCE [LARGE SCALE GENOMIC DNA]</scope>
    <source>
        <tissue evidence="1">The whole plant</tissue>
    </source>
</reference>
<dbReference type="Proteomes" id="UP000233837">
    <property type="component" value="Unassembled WGS sequence"/>
</dbReference>
<evidence type="ECO:0000313" key="1">
    <source>
        <dbReference type="EMBL" id="PKU60339.1"/>
    </source>
</evidence>
<dbReference type="EMBL" id="KZ503960">
    <property type="protein sequence ID" value="PKU60339.1"/>
    <property type="molecule type" value="Genomic_DNA"/>
</dbReference>
<evidence type="ECO:0000313" key="2">
    <source>
        <dbReference type="Proteomes" id="UP000233837"/>
    </source>
</evidence>
<protein>
    <submittedName>
        <fullName evidence="1">Uncharacterized protein</fullName>
    </submittedName>
</protein>
<name>A0A2I0VAA4_9ASPA</name>
<proteinExistence type="predicted"/>
<accession>A0A2I0VAA4</accession>